<keyword evidence="2" id="KW-0285">Flavoprotein</keyword>
<dbReference type="InterPro" id="IPR038220">
    <property type="entry name" value="PHOX_C_sf"/>
</dbReference>
<comment type="similarity">
    <text evidence="1">Belongs to the PheA/TfdB FAD monooxygenase family.</text>
</comment>
<dbReference type="GO" id="GO:0016709">
    <property type="term" value="F:oxidoreductase activity, acting on paired donors, with incorporation or reduction of molecular oxygen, NAD(P)H as one donor, and incorporation of one atom of oxygen"/>
    <property type="evidence" value="ECO:0007669"/>
    <property type="project" value="UniProtKB-ARBA"/>
</dbReference>
<evidence type="ECO:0000256" key="4">
    <source>
        <dbReference type="ARBA" id="ARBA00023002"/>
    </source>
</evidence>
<keyword evidence="3" id="KW-0274">FAD</keyword>
<evidence type="ECO:0000313" key="7">
    <source>
        <dbReference type="EMBL" id="KAF2004770.1"/>
    </source>
</evidence>
<dbReference type="InterPro" id="IPR050641">
    <property type="entry name" value="RIFMO-like"/>
</dbReference>
<dbReference type="PRINTS" id="PR00420">
    <property type="entry name" value="RNGMNOXGNASE"/>
</dbReference>
<dbReference type="OrthoDB" id="1716816at2759"/>
<organism evidence="7 8">
    <name type="scientific">Amniculicola lignicola CBS 123094</name>
    <dbReference type="NCBI Taxonomy" id="1392246"/>
    <lineage>
        <taxon>Eukaryota</taxon>
        <taxon>Fungi</taxon>
        <taxon>Dikarya</taxon>
        <taxon>Ascomycota</taxon>
        <taxon>Pezizomycotina</taxon>
        <taxon>Dothideomycetes</taxon>
        <taxon>Pleosporomycetidae</taxon>
        <taxon>Pleosporales</taxon>
        <taxon>Amniculicolaceae</taxon>
        <taxon>Amniculicola</taxon>
    </lineage>
</organism>
<gene>
    <name evidence="7" type="ORF">P154DRAFT_586402</name>
</gene>
<keyword evidence="8" id="KW-1185">Reference proteome</keyword>
<dbReference type="InterPro" id="IPR012941">
    <property type="entry name" value="Phe_hydrox_C_dim_dom"/>
</dbReference>
<feature type="domain" description="FAD-binding" evidence="5">
    <location>
        <begin position="88"/>
        <end position="461"/>
    </location>
</feature>
<dbReference type="AlphaFoldDB" id="A0A6A5WSE1"/>
<evidence type="ECO:0000256" key="3">
    <source>
        <dbReference type="ARBA" id="ARBA00022827"/>
    </source>
</evidence>
<dbReference type="Gene3D" id="3.30.9.10">
    <property type="entry name" value="D-Amino Acid Oxidase, subunit A, domain 2"/>
    <property type="match status" value="1"/>
</dbReference>
<dbReference type="SUPFAM" id="SSF52833">
    <property type="entry name" value="Thioredoxin-like"/>
    <property type="match status" value="1"/>
</dbReference>
<evidence type="ECO:0000313" key="8">
    <source>
        <dbReference type="Proteomes" id="UP000799779"/>
    </source>
</evidence>
<dbReference type="Pfam" id="PF01494">
    <property type="entry name" value="FAD_binding_3"/>
    <property type="match status" value="1"/>
</dbReference>
<dbReference type="InterPro" id="IPR036188">
    <property type="entry name" value="FAD/NAD-bd_sf"/>
</dbReference>
<evidence type="ECO:0000256" key="2">
    <source>
        <dbReference type="ARBA" id="ARBA00022630"/>
    </source>
</evidence>
<protein>
    <submittedName>
        <fullName evidence="7">FAD binding domain-containing protein</fullName>
    </submittedName>
</protein>
<dbReference type="EMBL" id="ML977566">
    <property type="protein sequence ID" value="KAF2004770.1"/>
    <property type="molecule type" value="Genomic_DNA"/>
</dbReference>
<dbReference type="GO" id="GO:0071949">
    <property type="term" value="F:FAD binding"/>
    <property type="evidence" value="ECO:0007669"/>
    <property type="project" value="InterPro"/>
</dbReference>
<sequence length="715" mass="79500">MAQTAASLTWNRGFATRSDAPVWADESYYRTEDGEPANLKVPVPRELPTSTMHNSITEEKNLLRTWATIYDGTQSPEGVPAWWKPQSEVDVLICGAGPFGLEMAVSLARQGLTFRILDLDKNEAPTICGKADAIQPRALELLNSWGLAQEMSEEGPILNSTVLFRNGVKLFHGPSSQCDSNYRGIHVITQGQVEKVYIRDLLRNKAIVERGKVIEKFHVESSEYDFTHPITATVKDIGSAKEERIRAKYLIGGDGAGSTIREQLGIPFDGVATDCYWAIMDCKWKTDYPHILGFTIVISEEHGGVITIPREQGFTRIYTQITGDKARKLQERRRARRNAFAVGETRIDDHEITPEEVLEQTNLIMAPYKIEFASQLSWFAVWKVNERVARTFSSPDQRVHIGGDAGHVHSVLGAFGLNSSIYDASNLGWKLGLSIRKAARPDILLPTYDKERRLFANRVIRCSGAYLRFVCNLKTPLANLRGLGEDLEQHEERTPELDGTSDADKQWLASFFGRNAMFIIGMETPVIPSTICDVPAGSLPTSAPPLMLSSQPTSVAHGNRAPNPRLCFSAQHTSYLYESMKGVDRFHILLFGSDLRGPVRDRLAKFSQTALAPTGFFHRFGGAKRFNLVLVVKALPYERDALLAGDDLQGLSENATVLFDDRVPDEDAHYWYGINHARGAAVVVRPDLWVGTSAWPEDVTVLDDYFGGFLIEGGA</sequence>
<keyword evidence="4" id="KW-0560">Oxidoreductase</keyword>
<dbReference type="PANTHER" id="PTHR43004">
    <property type="entry name" value="TRK SYSTEM POTASSIUM UPTAKE PROTEIN"/>
    <property type="match status" value="1"/>
</dbReference>
<dbReference type="SUPFAM" id="SSF51905">
    <property type="entry name" value="FAD/NAD(P)-binding domain"/>
    <property type="match status" value="1"/>
</dbReference>
<dbReference type="InterPro" id="IPR002938">
    <property type="entry name" value="FAD-bd"/>
</dbReference>
<dbReference type="Pfam" id="PF07976">
    <property type="entry name" value="Phe_hydrox_dim"/>
    <property type="match status" value="1"/>
</dbReference>
<evidence type="ECO:0000259" key="5">
    <source>
        <dbReference type="Pfam" id="PF01494"/>
    </source>
</evidence>
<evidence type="ECO:0000256" key="1">
    <source>
        <dbReference type="ARBA" id="ARBA00007801"/>
    </source>
</evidence>
<dbReference type="InterPro" id="IPR036249">
    <property type="entry name" value="Thioredoxin-like_sf"/>
</dbReference>
<accession>A0A6A5WSE1</accession>
<dbReference type="Gene3D" id="3.50.50.60">
    <property type="entry name" value="FAD/NAD(P)-binding domain"/>
    <property type="match status" value="1"/>
</dbReference>
<feature type="domain" description="Phenol hydroxylase-like C-terminal dimerisation" evidence="6">
    <location>
        <begin position="576"/>
        <end position="712"/>
    </location>
</feature>
<name>A0A6A5WSE1_9PLEO</name>
<dbReference type="Proteomes" id="UP000799779">
    <property type="component" value="Unassembled WGS sequence"/>
</dbReference>
<dbReference type="PANTHER" id="PTHR43004:SF20">
    <property type="entry name" value="2-MONOOXYGENASE, PUTATIVE (AFU_ORTHOLOGUE AFUA_1G13660)-RELATED"/>
    <property type="match status" value="1"/>
</dbReference>
<dbReference type="Gene3D" id="3.40.30.20">
    <property type="match status" value="1"/>
</dbReference>
<dbReference type="SUPFAM" id="SSF54373">
    <property type="entry name" value="FAD-linked reductases, C-terminal domain"/>
    <property type="match status" value="1"/>
</dbReference>
<evidence type="ECO:0000259" key="6">
    <source>
        <dbReference type="Pfam" id="PF07976"/>
    </source>
</evidence>
<reference evidence="7" key="1">
    <citation type="journal article" date="2020" name="Stud. Mycol.">
        <title>101 Dothideomycetes genomes: a test case for predicting lifestyles and emergence of pathogens.</title>
        <authorList>
            <person name="Haridas S."/>
            <person name="Albert R."/>
            <person name="Binder M."/>
            <person name="Bloem J."/>
            <person name="Labutti K."/>
            <person name="Salamov A."/>
            <person name="Andreopoulos B."/>
            <person name="Baker S."/>
            <person name="Barry K."/>
            <person name="Bills G."/>
            <person name="Bluhm B."/>
            <person name="Cannon C."/>
            <person name="Castanera R."/>
            <person name="Culley D."/>
            <person name="Daum C."/>
            <person name="Ezra D."/>
            <person name="Gonzalez J."/>
            <person name="Henrissat B."/>
            <person name="Kuo A."/>
            <person name="Liang C."/>
            <person name="Lipzen A."/>
            <person name="Lutzoni F."/>
            <person name="Magnuson J."/>
            <person name="Mondo S."/>
            <person name="Nolan M."/>
            <person name="Ohm R."/>
            <person name="Pangilinan J."/>
            <person name="Park H.-J."/>
            <person name="Ramirez L."/>
            <person name="Alfaro M."/>
            <person name="Sun H."/>
            <person name="Tritt A."/>
            <person name="Yoshinaga Y."/>
            <person name="Zwiers L.-H."/>
            <person name="Turgeon B."/>
            <person name="Goodwin S."/>
            <person name="Spatafora J."/>
            <person name="Crous P."/>
            <person name="Grigoriev I."/>
        </authorList>
    </citation>
    <scope>NUCLEOTIDE SEQUENCE</scope>
    <source>
        <strain evidence="7">CBS 123094</strain>
    </source>
</reference>
<proteinExistence type="inferred from homology"/>